<proteinExistence type="predicted"/>
<keyword evidence="3" id="KW-1185">Reference proteome</keyword>
<reference evidence="2 3" key="1">
    <citation type="journal article" date="2012" name="PLoS Pathog.">
        <title>Diverse lifestyles and strategies of plant pathogenesis encoded in the genomes of eighteen Dothideomycetes fungi.</title>
        <authorList>
            <person name="Ohm R.A."/>
            <person name="Feau N."/>
            <person name="Henrissat B."/>
            <person name="Schoch C.L."/>
            <person name="Horwitz B.A."/>
            <person name="Barry K.W."/>
            <person name="Condon B.J."/>
            <person name="Copeland A.C."/>
            <person name="Dhillon B."/>
            <person name="Glaser F."/>
            <person name="Hesse C.N."/>
            <person name="Kosti I."/>
            <person name="LaButti K."/>
            <person name="Lindquist E.A."/>
            <person name="Lucas S."/>
            <person name="Salamov A.A."/>
            <person name="Bradshaw R.E."/>
            <person name="Ciuffetti L."/>
            <person name="Hamelin R.C."/>
            <person name="Kema G.H.J."/>
            <person name="Lawrence C."/>
            <person name="Scott J.A."/>
            <person name="Spatafora J.W."/>
            <person name="Turgeon B.G."/>
            <person name="de Wit P.J.G.M."/>
            <person name="Zhong S."/>
            <person name="Goodwin S.B."/>
            <person name="Grigoriev I.V."/>
        </authorList>
    </citation>
    <scope>NUCLEOTIDE SEQUENCE [LARGE SCALE GENOMIC DNA]</scope>
    <source>
        <strain evidence="3">ND90Pr / ATCC 201652</strain>
    </source>
</reference>
<feature type="region of interest" description="Disordered" evidence="1">
    <location>
        <begin position="1"/>
        <end position="73"/>
    </location>
</feature>
<feature type="compositionally biased region" description="Polar residues" evidence="1">
    <location>
        <begin position="27"/>
        <end position="38"/>
    </location>
</feature>
<dbReference type="AlphaFoldDB" id="M2SQ25"/>
<dbReference type="Proteomes" id="UP000016934">
    <property type="component" value="Unassembled WGS sequence"/>
</dbReference>
<dbReference type="RefSeq" id="XP_007704995.1">
    <property type="nucleotide sequence ID" value="XM_007706805.1"/>
</dbReference>
<dbReference type="OrthoDB" id="3686688at2759"/>
<evidence type="ECO:0000313" key="2">
    <source>
        <dbReference type="EMBL" id="EMD59221.1"/>
    </source>
</evidence>
<dbReference type="EMBL" id="KB445653">
    <property type="protein sequence ID" value="EMD59221.1"/>
    <property type="molecule type" value="Genomic_DNA"/>
</dbReference>
<sequence length="142" mass="16090">MSPGGSHETDDQPRHLNKVSDSHSLWAVSTYSCSTSGPGCSHGSCDRNRRTNSRWSGEHHRNHRHRRRSHHDLLQSHRCRSRLPGSSCGQCDRPGRTCSTPGCRHHGLPLGHRRPWCTHERCVQCRRSDSKSSQPEENCTHG</sequence>
<protein>
    <submittedName>
        <fullName evidence="2">Uncharacterized protein</fullName>
    </submittedName>
</protein>
<accession>M2SQ25</accession>
<feature type="compositionally biased region" description="Basic residues" evidence="1">
    <location>
        <begin position="60"/>
        <end position="70"/>
    </location>
</feature>
<evidence type="ECO:0000256" key="1">
    <source>
        <dbReference type="SAM" id="MobiDB-lite"/>
    </source>
</evidence>
<reference evidence="3" key="2">
    <citation type="journal article" date="2013" name="PLoS Genet.">
        <title>Comparative genome structure, secondary metabolite, and effector coding capacity across Cochliobolus pathogens.</title>
        <authorList>
            <person name="Condon B.J."/>
            <person name="Leng Y."/>
            <person name="Wu D."/>
            <person name="Bushley K.E."/>
            <person name="Ohm R.A."/>
            <person name="Otillar R."/>
            <person name="Martin J."/>
            <person name="Schackwitz W."/>
            <person name="Grimwood J."/>
            <person name="MohdZainudin N."/>
            <person name="Xue C."/>
            <person name="Wang R."/>
            <person name="Manning V.A."/>
            <person name="Dhillon B."/>
            <person name="Tu Z.J."/>
            <person name="Steffenson B.J."/>
            <person name="Salamov A."/>
            <person name="Sun H."/>
            <person name="Lowry S."/>
            <person name="LaButti K."/>
            <person name="Han J."/>
            <person name="Copeland A."/>
            <person name="Lindquist E."/>
            <person name="Barry K."/>
            <person name="Schmutz J."/>
            <person name="Baker S.E."/>
            <person name="Ciuffetti L.M."/>
            <person name="Grigoriev I.V."/>
            <person name="Zhong S."/>
            <person name="Turgeon B.G."/>
        </authorList>
    </citation>
    <scope>NUCLEOTIDE SEQUENCE [LARGE SCALE GENOMIC DNA]</scope>
    <source>
        <strain evidence="3">ND90Pr / ATCC 201652</strain>
    </source>
</reference>
<gene>
    <name evidence="2" type="ORF">COCSADRAFT_256248</name>
</gene>
<feature type="compositionally biased region" description="Basic and acidic residues" evidence="1">
    <location>
        <begin position="7"/>
        <end position="21"/>
    </location>
</feature>
<evidence type="ECO:0000313" key="3">
    <source>
        <dbReference type="Proteomes" id="UP000016934"/>
    </source>
</evidence>
<name>M2SQ25_COCSN</name>
<organism evidence="2 3">
    <name type="scientific">Cochliobolus sativus (strain ND90Pr / ATCC 201652)</name>
    <name type="common">Common root rot and spot blotch fungus</name>
    <name type="synonym">Bipolaris sorokiniana</name>
    <dbReference type="NCBI Taxonomy" id="665912"/>
    <lineage>
        <taxon>Eukaryota</taxon>
        <taxon>Fungi</taxon>
        <taxon>Dikarya</taxon>
        <taxon>Ascomycota</taxon>
        <taxon>Pezizomycotina</taxon>
        <taxon>Dothideomycetes</taxon>
        <taxon>Pleosporomycetidae</taxon>
        <taxon>Pleosporales</taxon>
        <taxon>Pleosporineae</taxon>
        <taxon>Pleosporaceae</taxon>
        <taxon>Bipolaris</taxon>
    </lineage>
</organism>
<dbReference type="HOGENOM" id="CLU_1815645_0_0_1"/>
<dbReference type="KEGG" id="bsc:COCSADRAFT_256248"/>
<dbReference type="OMA" id="WCTHERC"/>
<dbReference type="GeneID" id="19135328"/>